<accession>A0A183TE47</accession>
<protein>
    <submittedName>
        <fullName evidence="2">Ovule protein</fullName>
    </submittedName>
</protein>
<proteinExistence type="predicted"/>
<dbReference type="WBParaSite" id="SSLN_0001530301-mRNA-1">
    <property type="protein sequence ID" value="SSLN_0001530301-mRNA-1"/>
    <property type="gene ID" value="SSLN_0001530301"/>
</dbReference>
<organism evidence="2">
    <name type="scientific">Schistocephalus solidus</name>
    <name type="common">Tapeworm</name>
    <dbReference type="NCBI Taxonomy" id="70667"/>
    <lineage>
        <taxon>Eukaryota</taxon>
        <taxon>Metazoa</taxon>
        <taxon>Spiralia</taxon>
        <taxon>Lophotrochozoa</taxon>
        <taxon>Platyhelminthes</taxon>
        <taxon>Cestoda</taxon>
        <taxon>Eucestoda</taxon>
        <taxon>Diphyllobothriidea</taxon>
        <taxon>Diphyllobothriidae</taxon>
        <taxon>Schistocephalus</taxon>
    </lineage>
</organism>
<reference evidence="2" key="1">
    <citation type="submission" date="2016-06" db="UniProtKB">
        <authorList>
            <consortium name="WormBaseParasite"/>
        </authorList>
    </citation>
    <scope>IDENTIFICATION</scope>
</reference>
<name>A0A183TE47_SCHSO</name>
<evidence type="ECO:0000256" key="1">
    <source>
        <dbReference type="SAM" id="MobiDB-lite"/>
    </source>
</evidence>
<evidence type="ECO:0000313" key="2">
    <source>
        <dbReference type="WBParaSite" id="SSLN_0001530301-mRNA-1"/>
    </source>
</evidence>
<feature type="compositionally biased region" description="Basic residues" evidence="1">
    <location>
        <begin position="1"/>
        <end position="11"/>
    </location>
</feature>
<sequence length="103" mass="11545">LEEKRRTVRSHHPLDPVSASRTPNASSEPPFKTRYATHSFASSGFLSPFPILRHCQLDSSLSRAFVFTLLLPSPPHCHILSCVFPFTDLLFTYLHTLALLTPA</sequence>
<dbReference type="AlphaFoldDB" id="A0A183TE47"/>
<feature type="region of interest" description="Disordered" evidence="1">
    <location>
        <begin position="1"/>
        <end position="31"/>
    </location>
</feature>